<evidence type="ECO:0000313" key="1">
    <source>
        <dbReference type="EnsemblPlants" id="AVESA.00010b.r2.4CG1262030.1.CDS"/>
    </source>
</evidence>
<dbReference type="EnsemblPlants" id="AVESA.00010b.r2.4CG1262030.1">
    <property type="protein sequence ID" value="AVESA.00010b.r2.4CG1262030.1.CDS"/>
    <property type="gene ID" value="AVESA.00010b.r2.4CG1262030"/>
</dbReference>
<reference evidence="1" key="2">
    <citation type="submission" date="2025-09" db="UniProtKB">
        <authorList>
            <consortium name="EnsemblPlants"/>
        </authorList>
    </citation>
    <scope>IDENTIFICATION</scope>
</reference>
<sequence length="627" mass="67097">MESNISTCAICNGDMRRGVGGSGSGGASGFTADCSHQFHFRCVLASSSSSKACPLCSARCRDVPSFRSSKSTRPPPASRQPAQPFFRPMEPRVFDDDDPVVRAPRPLGDRHHGAGSKSSGSIAVELNTHCEYSSLPQDATHENFAVLVHARAPGSGGTAIADAPPRARAPLDLLTVLDVSGSMVGSKLVLLKQAMNFVVDSLSPADRLCVVSFSSGANRLMRLARMSESDDGKALAKRAVESLAAGGGTNIGAALRKAAKVLDDRLHRNAVASVILLSDGQDTYTVPRRGRDADYDALVPPSFAYTGGGDDRSAPVHTFGFGTDHDAAAMHTIAEATGGTFSFIENEADIQDAFAQCIGGLLSVAVQELRVDVACANTGVRVRSVSSGCYRSRINVDGRSASIDVGDLYADEERRFLLLMDVPRARVTSDVTHLMQVSCAYRDMATGLATNVDGEDAVVLRPSRASSLDRSAEVERERVRLEATNCIAAARAAAERGAHDEAVEILRKGQRAVVRSAAARAGDSMCVELSRDLQEMRARVVDRRRYELSGRAYVLAGLSSHAQQRATSRQMSCDGETARRRAEAGGGTTLISTASFSYVTPAMMDMLDRSRRSRQLRSEERRRSGNY</sequence>
<organism evidence="1 2">
    <name type="scientific">Avena sativa</name>
    <name type="common">Oat</name>
    <dbReference type="NCBI Taxonomy" id="4498"/>
    <lineage>
        <taxon>Eukaryota</taxon>
        <taxon>Viridiplantae</taxon>
        <taxon>Streptophyta</taxon>
        <taxon>Embryophyta</taxon>
        <taxon>Tracheophyta</taxon>
        <taxon>Spermatophyta</taxon>
        <taxon>Magnoliopsida</taxon>
        <taxon>Liliopsida</taxon>
        <taxon>Poales</taxon>
        <taxon>Poaceae</taxon>
        <taxon>BOP clade</taxon>
        <taxon>Pooideae</taxon>
        <taxon>Poodae</taxon>
        <taxon>Poeae</taxon>
        <taxon>Poeae Chloroplast Group 1 (Aveneae type)</taxon>
        <taxon>Aveninae</taxon>
        <taxon>Avena</taxon>
    </lineage>
</organism>
<keyword evidence="2" id="KW-1185">Reference proteome</keyword>
<proteinExistence type="predicted"/>
<protein>
    <submittedName>
        <fullName evidence="1">Uncharacterized protein</fullName>
    </submittedName>
</protein>
<accession>A0ACD5WPJ6</accession>
<evidence type="ECO:0000313" key="2">
    <source>
        <dbReference type="Proteomes" id="UP001732700"/>
    </source>
</evidence>
<name>A0ACD5WPJ6_AVESA</name>
<dbReference type="Proteomes" id="UP001732700">
    <property type="component" value="Chromosome 4C"/>
</dbReference>
<reference evidence="1" key="1">
    <citation type="submission" date="2021-05" db="EMBL/GenBank/DDBJ databases">
        <authorList>
            <person name="Scholz U."/>
            <person name="Mascher M."/>
            <person name="Fiebig A."/>
        </authorList>
    </citation>
    <scope>NUCLEOTIDE SEQUENCE [LARGE SCALE GENOMIC DNA]</scope>
</reference>